<proteinExistence type="inferred from homology"/>
<feature type="region of interest" description="Disordered" evidence="6">
    <location>
        <begin position="475"/>
        <end position="496"/>
    </location>
</feature>
<dbReference type="Proteomes" id="UP000024837">
    <property type="component" value="Unassembled WGS sequence"/>
</dbReference>
<feature type="transmembrane region" description="Helical" evidence="7">
    <location>
        <begin position="216"/>
        <end position="240"/>
    </location>
</feature>
<feature type="compositionally biased region" description="Basic and acidic residues" evidence="6">
    <location>
        <begin position="336"/>
        <end position="345"/>
    </location>
</feature>
<keyword evidence="4 7" id="KW-0472">Membrane</keyword>
<dbReference type="PANTHER" id="PTHR33048:SF123">
    <property type="entry name" value="INTEGRAL MEMBRANE PROTEIN"/>
    <property type="match status" value="1"/>
</dbReference>
<evidence type="ECO:0000256" key="2">
    <source>
        <dbReference type="ARBA" id="ARBA00022692"/>
    </source>
</evidence>
<accession>W7HK01</accession>
<evidence type="ECO:0000256" key="7">
    <source>
        <dbReference type="SAM" id="Phobius"/>
    </source>
</evidence>
<keyword evidence="3 7" id="KW-1133">Transmembrane helix</keyword>
<dbReference type="PANTHER" id="PTHR33048">
    <property type="entry name" value="PTH11-LIKE INTEGRAL MEMBRANE PROTEIN (AFU_ORTHOLOGUE AFUA_5G11245)"/>
    <property type="match status" value="1"/>
</dbReference>
<comment type="subcellular location">
    <subcellularLocation>
        <location evidence="1">Membrane</location>
        <topology evidence="1">Multi-pass membrane protein</topology>
    </subcellularLocation>
</comment>
<dbReference type="InterPro" id="IPR052337">
    <property type="entry name" value="SAT4-like"/>
</dbReference>
<reference evidence="9 10" key="1">
    <citation type="submission" date="2013-05" db="EMBL/GenBank/DDBJ databases">
        <title>Drechslerella stenobrocha genome reveals carnivorous origination and mechanical trapping mechanism of predatory fungi.</title>
        <authorList>
            <person name="Liu X."/>
            <person name="Zhang W."/>
            <person name="Liu K."/>
        </authorList>
    </citation>
    <scope>NUCLEOTIDE SEQUENCE [LARGE SCALE GENOMIC DNA]</scope>
    <source>
        <strain evidence="9 10">248</strain>
    </source>
</reference>
<feature type="transmembrane region" description="Helical" evidence="7">
    <location>
        <begin position="26"/>
        <end position="48"/>
    </location>
</feature>
<feature type="compositionally biased region" description="Polar residues" evidence="6">
    <location>
        <begin position="287"/>
        <end position="308"/>
    </location>
</feature>
<evidence type="ECO:0000256" key="1">
    <source>
        <dbReference type="ARBA" id="ARBA00004141"/>
    </source>
</evidence>
<dbReference type="GO" id="GO:0016020">
    <property type="term" value="C:membrane"/>
    <property type="evidence" value="ECO:0007669"/>
    <property type="project" value="UniProtKB-SubCell"/>
</dbReference>
<dbReference type="InterPro" id="IPR049326">
    <property type="entry name" value="Rhodopsin_dom_fungi"/>
</dbReference>
<feature type="region of interest" description="Disordered" evidence="6">
    <location>
        <begin position="333"/>
        <end position="352"/>
    </location>
</feature>
<evidence type="ECO:0000313" key="9">
    <source>
        <dbReference type="EMBL" id="EWC44316.1"/>
    </source>
</evidence>
<evidence type="ECO:0000256" key="3">
    <source>
        <dbReference type="ARBA" id="ARBA00022989"/>
    </source>
</evidence>
<feature type="transmembrane region" description="Helical" evidence="7">
    <location>
        <begin position="182"/>
        <end position="204"/>
    </location>
</feature>
<feature type="region of interest" description="Disordered" evidence="6">
    <location>
        <begin position="1"/>
        <end position="20"/>
    </location>
</feature>
<name>W7HK01_9PEZI</name>
<gene>
    <name evidence="9" type="ORF">DRE_01142</name>
</gene>
<dbReference type="AlphaFoldDB" id="W7HK01"/>
<keyword evidence="10" id="KW-1185">Reference proteome</keyword>
<comment type="similarity">
    <text evidence="5">Belongs to the SAT4 family.</text>
</comment>
<feature type="transmembrane region" description="Helical" evidence="7">
    <location>
        <begin position="101"/>
        <end position="127"/>
    </location>
</feature>
<feature type="domain" description="Rhodopsin" evidence="8">
    <location>
        <begin position="44"/>
        <end position="280"/>
    </location>
</feature>
<evidence type="ECO:0000256" key="5">
    <source>
        <dbReference type="ARBA" id="ARBA00038359"/>
    </source>
</evidence>
<evidence type="ECO:0000256" key="6">
    <source>
        <dbReference type="SAM" id="MobiDB-lite"/>
    </source>
</evidence>
<feature type="transmembrane region" description="Helical" evidence="7">
    <location>
        <begin position="252"/>
        <end position="275"/>
    </location>
</feature>
<keyword evidence="2 7" id="KW-0812">Transmembrane</keyword>
<dbReference type="Pfam" id="PF20684">
    <property type="entry name" value="Fung_rhodopsin"/>
    <property type="match status" value="1"/>
</dbReference>
<sequence>MAPATPTAELSDDAANSADSGSRHPLFIAVTFTLLGLATIFVVLRLYCRYFIIHRAGLDDWLILVGMLFEWGLAVMNYFQIQYGTGNHINTVAISNLPPTLRYWFAYQLIYPLVLLFIKLSILRFYWGLSRQRWYRNTVRYIFGFIIIWTIVFIFAYIFECPNPSTAWTLIFPRGCVNLPALYYSTASINIASDLVILLLPIPVLHRLQINRRKKLALLTIFSVGGIAVAGSTARLWALWKYQHTTDVSYDAIFILLFSHIEINLAMMCACAPALKPLFKTLSSPFTSRATDSSTNGKATDRSFTPATTAAAGLQRNNASSLARNRAWFETVSDSPLRDSPESRVVEITGGGSTSTPYYTPMMEAWSEHPDADVDADAGPTVPPAVRHRDSLASSSFQLDGSSFGVRRMRSAPVYRRTSSMESQSARARPSKLAGEYSVTCSSTPSLFKGDGATRQEFYLGFVHRPSLWRWQSGPGSLYESPSEGGTPSQPDTGVRVEQEITVDYELMTAEEQEKWERKRSVLDAVDSLW</sequence>
<evidence type="ECO:0000256" key="4">
    <source>
        <dbReference type="ARBA" id="ARBA00023136"/>
    </source>
</evidence>
<dbReference type="HOGENOM" id="CLU_453381_0_0_1"/>
<feature type="transmembrane region" description="Helical" evidence="7">
    <location>
        <begin position="60"/>
        <end position="81"/>
    </location>
</feature>
<evidence type="ECO:0000313" key="10">
    <source>
        <dbReference type="Proteomes" id="UP000024837"/>
    </source>
</evidence>
<feature type="transmembrane region" description="Helical" evidence="7">
    <location>
        <begin position="139"/>
        <end position="159"/>
    </location>
</feature>
<dbReference type="EMBL" id="KI966443">
    <property type="protein sequence ID" value="EWC44316.1"/>
    <property type="molecule type" value="Genomic_DNA"/>
</dbReference>
<dbReference type="OrthoDB" id="3934549at2759"/>
<organism evidence="9 10">
    <name type="scientific">Drechslerella stenobrocha 248</name>
    <dbReference type="NCBI Taxonomy" id="1043628"/>
    <lineage>
        <taxon>Eukaryota</taxon>
        <taxon>Fungi</taxon>
        <taxon>Dikarya</taxon>
        <taxon>Ascomycota</taxon>
        <taxon>Pezizomycotina</taxon>
        <taxon>Orbiliomycetes</taxon>
        <taxon>Orbiliales</taxon>
        <taxon>Orbiliaceae</taxon>
        <taxon>Drechslerella</taxon>
    </lineage>
</organism>
<feature type="region of interest" description="Disordered" evidence="6">
    <location>
        <begin position="287"/>
        <end position="310"/>
    </location>
</feature>
<protein>
    <recommendedName>
        <fullName evidence="8">Rhodopsin domain-containing protein</fullName>
    </recommendedName>
</protein>
<evidence type="ECO:0000259" key="8">
    <source>
        <dbReference type="Pfam" id="PF20684"/>
    </source>
</evidence>